<comment type="caution">
    <text evidence="1">The sequence shown here is derived from an EMBL/GenBank/DDBJ whole genome shotgun (WGS) entry which is preliminary data.</text>
</comment>
<evidence type="ECO:0000313" key="2">
    <source>
        <dbReference type="Proteomes" id="UP000770661"/>
    </source>
</evidence>
<proteinExistence type="predicted"/>
<accession>A0A8J5D2Y6</accession>
<gene>
    <name evidence="1" type="ORF">GWK47_034417</name>
</gene>
<dbReference type="EMBL" id="JACEEZ010003218">
    <property type="protein sequence ID" value="KAG0727562.1"/>
    <property type="molecule type" value="Genomic_DNA"/>
</dbReference>
<reference evidence="1" key="1">
    <citation type="submission" date="2020-07" db="EMBL/GenBank/DDBJ databases">
        <title>The High-quality genome of the commercially important snow crab, Chionoecetes opilio.</title>
        <authorList>
            <person name="Jeong J.-H."/>
            <person name="Ryu S."/>
        </authorList>
    </citation>
    <scope>NUCLEOTIDE SEQUENCE</scope>
    <source>
        <strain evidence="1">MADBK_172401_WGS</strain>
        <tissue evidence="1">Digestive gland</tissue>
    </source>
</reference>
<dbReference type="Proteomes" id="UP000770661">
    <property type="component" value="Unassembled WGS sequence"/>
</dbReference>
<keyword evidence="2" id="KW-1185">Reference proteome</keyword>
<name>A0A8J5D2Y6_CHIOP</name>
<protein>
    <submittedName>
        <fullName evidence="1">Uncharacterized protein</fullName>
    </submittedName>
</protein>
<evidence type="ECO:0000313" key="1">
    <source>
        <dbReference type="EMBL" id="KAG0727562.1"/>
    </source>
</evidence>
<dbReference type="AlphaFoldDB" id="A0A8J5D2Y6"/>
<organism evidence="1 2">
    <name type="scientific">Chionoecetes opilio</name>
    <name type="common">Atlantic snow crab</name>
    <name type="synonym">Cancer opilio</name>
    <dbReference type="NCBI Taxonomy" id="41210"/>
    <lineage>
        <taxon>Eukaryota</taxon>
        <taxon>Metazoa</taxon>
        <taxon>Ecdysozoa</taxon>
        <taxon>Arthropoda</taxon>
        <taxon>Crustacea</taxon>
        <taxon>Multicrustacea</taxon>
        <taxon>Malacostraca</taxon>
        <taxon>Eumalacostraca</taxon>
        <taxon>Eucarida</taxon>
        <taxon>Decapoda</taxon>
        <taxon>Pleocyemata</taxon>
        <taxon>Brachyura</taxon>
        <taxon>Eubrachyura</taxon>
        <taxon>Majoidea</taxon>
        <taxon>Majidae</taxon>
        <taxon>Chionoecetes</taxon>
    </lineage>
</organism>
<sequence length="101" mass="11252">MVFASHATPLSCAVEQKARRKAVLMARETLWLAFGTTIIKQSRSNQSSYIISERLLQKRKATQQALTSGGGRLVGRHAQSLWAHVVTFPLGQIMHNHLWAA</sequence>